<dbReference type="InterPro" id="IPR004147">
    <property type="entry name" value="ABC1_dom"/>
</dbReference>
<reference evidence="3 4" key="1">
    <citation type="journal article" date="2014" name="Mol. Plant">
        <title>Chromosome Scale Genome Assembly and Transcriptome Profiling of Nannochloropsis gaditana in Nitrogen Depletion.</title>
        <authorList>
            <person name="Corteggiani Carpinelli E."/>
            <person name="Telatin A."/>
            <person name="Vitulo N."/>
            <person name="Forcato C."/>
            <person name="D'Angelo M."/>
            <person name="Schiavon R."/>
            <person name="Vezzi A."/>
            <person name="Giacometti G.M."/>
            <person name="Morosinotto T."/>
            <person name="Valle G."/>
        </authorList>
    </citation>
    <scope>NUCLEOTIDE SEQUENCE [LARGE SCALE GENOMIC DNA]</scope>
    <source>
        <strain evidence="3 4">B-31</strain>
    </source>
</reference>
<feature type="domain" description="ABC1 atypical kinase-like" evidence="2">
    <location>
        <begin position="171"/>
        <end position="406"/>
    </location>
</feature>
<dbReference type="InterPro" id="IPR011009">
    <property type="entry name" value="Kinase-like_dom_sf"/>
</dbReference>
<dbReference type="AlphaFoldDB" id="W7T1T6"/>
<proteinExistence type="inferred from homology"/>
<name>W7T1T6_9STRA</name>
<accession>W7T1T6</accession>
<evidence type="ECO:0000259" key="2">
    <source>
        <dbReference type="Pfam" id="PF03109"/>
    </source>
</evidence>
<dbReference type="EMBL" id="AZIL01002699">
    <property type="protein sequence ID" value="EWM21010.1"/>
    <property type="molecule type" value="Genomic_DNA"/>
</dbReference>
<dbReference type="CDD" id="cd05121">
    <property type="entry name" value="ABC1_ADCK3-like"/>
    <property type="match status" value="1"/>
</dbReference>
<protein>
    <submittedName>
        <fullName evidence="3">Abc1 family protein</fullName>
    </submittedName>
</protein>
<evidence type="ECO:0000313" key="3">
    <source>
        <dbReference type="EMBL" id="EWM21010.1"/>
    </source>
</evidence>
<evidence type="ECO:0000313" key="4">
    <source>
        <dbReference type="Proteomes" id="UP000019335"/>
    </source>
</evidence>
<comment type="similarity">
    <text evidence="1">Belongs to the protein kinase superfamily. ADCK protein kinase family.</text>
</comment>
<dbReference type="Proteomes" id="UP000019335">
    <property type="component" value="Unassembled WGS sequence"/>
</dbReference>
<evidence type="ECO:0000256" key="1">
    <source>
        <dbReference type="ARBA" id="ARBA00009670"/>
    </source>
</evidence>
<sequence length="728" mass="80349">MSISLPSKIECKTSASHLPSRHFLLVLFLIFGLAPSGRGWLLVSPARKPSEGLVLRRATTEASSEFVSSSRPPGYHFVRYDGAAISKLALREWWRVLARLRDVGLPILSWLTLVNVDEMTGQSASDERRRLHARKLREMLVSLGPVFIKVGQALSNRPDIVGPVYVTELEKLQDTVGPFPDHIAYQIIEEELGRPASEVFDIESLRASASLCQVYKARVRATGQVVAVKVQRPNMFRTAEADLAILRTGAGYLQRARKLRSDLLAIVDEFGETLWEELDFIHEGENCKKFRAYYAAPVLEGITAPRVVDELTTKRVLTMEWIEGTKLPWGDDAERLIGLGLECSTYQLLEKGFLHADPHAGNLLRTTSGDLAYLDHGMLTQITEEQRFALIKAVSFLYNKEFDKLASSFVDLGFVSREGDPAALEGFGPALRAAFTNASTSGDKSLMDLNFARLSANIQDVAYRFPVRIPAYWSLVIRTLAICEGTALSYNPRFKVIQAVYPFILKYLLQSSDTPALRLALQEILLVPVEEPPDQWGDGITTRPGRVRYRIRWNRLERMLEASSRPMTAMLSLEAGSAPETRAEDSLLSNRETLDLIFTYVLSDSGAFLREALIEDILGALDDANLVVMRGLSLLSGGLIPPPASLPDRDRLAIVGTLLGNLRSLAAEQGLSSLLPSSSPNPSGPSPVQSKALADLSRQVLAAYAERQATKGSKVGKRRQMSGPCCIG</sequence>
<dbReference type="OrthoDB" id="427480at2759"/>
<keyword evidence="4" id="KW-1185">Reference proteome</keyword>
<dbReference type="InterPro" id="IPR050154">
    <property type="entry name" value="UbiB_kinase"/>
</dbReference>
<comment type="caution">
    <text evidence="3">The sequence shown here is derived from an EMBL/GenBank/DDBJ whole genome shotgun (WGS) entry which is preliminary data.</text>
</comment>
<organism evidence="3 4">
    <name type="scientific">Nannochloropsis gaditana</name>
    <dbReference type="NCBI Taxonomy" id="72520"/>
    <lineage>
        <taxon>Eukaryota</taxon>
        <taxon>Sar</taxon>
        <taxon>Stramenopiles</taxon>
        <taxon>Ochrophyta</taxon>
        <taxon>Eustigmatophyceae</taxon>
        <taxon>Eustigmatales</taxon>
        <taxon>Monodopsidaceae</taxon>
        <taxon>Nannochloropsis</taxon>
    </lineage>
</organism>
<dbReference type="SUPFAM" id="SSF56112">
    <property type="entry name" value="Protein kinase-like (PK-like)"/>
    <property type="match status" value="1"/>
</dbReference>
<gene>
    <name evidence="3" type="ORF">Naga_100081g26</name>
</gene>
<dbReference type="Pfam" id="PF03109">
    <property type="entry name" value="ABC1"/>
    <property type="match status" value="1"/>
</dbReference>
<dbReference type="PANTHER" id="PTHR10566">
    <property type="entry name" value="CHAPERONE-ACTIVITY OF BC1 COMPLEX CABC1 -RELATED"/>
    <property type="match status" value="1"/>
</dbReference>
<dbReference type="PANTHER" id="PTHR10566:SF113">
    <property type="entry name" value="PROTEIN ACTIVITY OF BC1 COMPLEX KINASE 7, CHLOROPLASTIC"/>
    <property type="match status" value="1"/>
</dbReference>